<keyword evidence="9" id="KW-1185">Reference proteome</keyword>
<dbReference type="InterPro" id="IPR001678">
    <property type="entry name" value="MeTrfase_RsmB-F_NOP2_dom"/>
</dbReference>
<evidence type="ECO:0000256" key="6">
    <source>
        <dbReference type="PROSITE-ProRule" id="PRU01023"/>
    </source>
</evidence>
<dbReference type="Pfam" id="PF01189">
    <property type="entry name" value="Methyltr_RsmB-F"/>
    <property type="match status" value="1"/>
</dbReference>
<dbReference type="InterPro" id="IPR023267">
    <property type="entry name" value="RCMT"/>
</dbReference>
<dbReference type="GO" id="GO:0003723">
    <property type="term" value="F:RNA binding"/>
    <property type="evidence" value="ECO:0007669"/>
    <property type="project" value="UniProtKB-UniRule"/>
</dbReference>
<dbReference type="InterPro" id="IPR018314">
    <property type="entry name" value="RsmB/NOL1/NOP2-like_CS"/>
</dbReference>
<dbReference type="InterPro" id="IPR035926">
    <property type="entry name" value="NusB-like_sf"/>
</dbReference>
<dbReference type="Proteomes" id="UP000660262">
    <property type="component" value="Unassembled WGS sequence"/>
</dbReference>
<evidence type="ECO:0000313" key="8">
    <source>
        <dbReference type="EMBL" id="GHP02226.1"/>
    </source>
</evidence>
<comment type="similarity">
    <text evidence="1 6">Belongs to the class I-like SAM-binding methyltransferase superfamily. RsmB/NOP family.</text>
</comment>
<dbReference type="SUPFAM" id="SSF53335">
    <property type="entry name" value="S-adenosyl-L-methionine-dependent methyltransferases"/>
    <property type="match status" value="1"/>
</dbReference>
<dbReference type="AlphaFoldDB" id="A0A830H4Y8"/>
<dbReference type="Pfam" id="PF01029">
    <property type="entry name" value="NusB"/>
    <property type="match status" value="1"/>
</dbReference>
<keyword evidence="5 6" id="KW-0694">RNA-binding</keyword>
<dbReference type="GO" id="GO:0001510">
    <property type="term" value="P:RNA methylation"/>
    <property type="evidence" value="ECO:0007669"/>
    <property type="project" value="InterPro"/>
</dbReference>
<dbReference type="Gene3D" id="3.40.50.150">
    <property type="entry name" value="Vaccinia Virus protein VP39"/>
    <property type="match status" value="1"/>
</dbReference>
<dbReference type="PRINTS" id="PR02008">
    <property type="entry name" value="RCMTFAMILY"/>
</dbReference>
<dbReference type="OrthoDB" id="427002at2759"/>
<comment type="caution">
    <text evidence="8">The sequence shown here is derived from an EMBL/GenBank/DDBJ whole genome shotgun (WGS) entry which is preliminary data.</text>
</comment>
<dbReference type="InterPro" id="IPR049560">
    <property type="entry name" value="MeTrfase_RsmB-F_NOP2_cat"/>
</dbReference>
<evidence type="ECO:0000256" key="2">
    <source>
        <dbReference type="ARBA" id="ARBA00022603"/>
    </source>
</evidence>
<dbReference type="EMBL" id="BNJQ01000003">
    <property type="protein sequence ID" value="GHP02226.1"/>
    <property type="molecule type" value="Genomic_DNA"/>
</dbReference>
<dbReference type="PROSITE" id="PS51686">
    <property type="entry name" value="SAM_MT_RSMB_NOP"/>
    <property type="match status" value="1"/>
</dbReference>
<feature type="domain" description="SAM-dependent MTase RsmB/NOP-type" evidence="7">
    <location>
        <begin position="114"/>
        <end position="417"/>
    </location>
</feature>
<name>A0A830H4Y8_9CHLO</name>
<dbReference type="SUPFAM" id="SSF48013">
    <property type="entry name" value="NusB-like"/>
    <property type="match status" value="1"/>
</dbReference>
<dbReference type="PANTHER" id="PTHR22807">
    <property type="entry name" value="NOP2 YEAST -RELATED NOL1/NOP2/FMU SUN DOMAIN-CONTAINING"/>
    <property type="match status" value="1"/>
</dbReference>
<dbReference type="GO" id="GO:0006355">
    <property type="term" value="P:regulation of DNA-templated transcription"/>
    <property type="evidence" value="ECO:0007669"/>
    <property type="project" value="InterPro"/>
</dbReference>
<sequence length="421" mass="45958">MLSVLRMGVFELVKLNQPPHVVNEYVELTKKNVNRNAGGLANYLLRAVAVATHDGTLPIPPSGEANSAEQVNALSILYSHPTWLVRRWTKRYGERATVELMEYFNEPPTHHSVRPSLRFAGETQQNSVDATARAMASLAETCESLGVQTEPSRVLPGEFVRVTDNLQALVRSGIIGMNHGRRTDDDVVFSVQDEAQALVVAAALDPQPGERILDACAAPGGKTLFALNRLNGSGLLVALDRSSKRLKALTKVTRALGYDAPHFQSRAVDLTEWDGTVSGEKPVGQFDKVLLDAPCSGTGVLHRRADMRWRRVEDDVEGDLAYLQDALLDAAARHVRPGGLLVYSTCSLEPDENEERCASFVERSNGEFHLEPVPSGITNGAPIETLHPVPGVENCVFRSWPPQTGMDGAFAARLRRRSDAA</sequence>
<gene>
    <name evidence="8" type="ORF">PPROV_000098300</name>
</gene>
<dbReference type="PANTHER" id="PTHR22807:SF61">
    <property type="entry name" value="NOL1_NOP2_SUN FAMILY PROTEIN _ ANTITERMINATION NUSB DOMAIN-CONTAINING PROTEIN"/>
    <property type="match status" value="1"/>
</dbReference>
<feature type="binding site" evidence="6">
    <location>
        <position position="292"/>
    </location>
    <ligand>
        <name>S-adenosyl-L-methionine</name>
        <dbReference type="ChEBI" id="CHEBI:59789"/>
    </ligand>
</feature>
<dbReference type="GO" id="GO:0008173">
    <property type="term" value="F:RNA methyltransferase activity"/>
    <property type="evidence" value="ECO:0007669"/>
    <property type="project" value="InterPro"/>
</dbReference>
<dbReference type="PROSITE" id="PS01153">
    <property type="entry name" value="NOL1_NOP2_SUN"/>
    <property type="match status" value="1"/>
</dbReference>
<keyword evidence="4 6" id="KW-0949">S-adenosyl-L-methionine</keyword>
<keyword evidence="3 6" id="KW-0808">Transferase</keyword>
<organism evidence="8 9">
    <name type="scientific">Pycnococcus provasolii</name>
    <dbReference type="NCBI Taxonomy" id="41880"/>
    <lineage>
        <taxon>Eukaryota</taxon>
        <taxon>Viridiplantae</taxon>
        <taxon>Chlorophyta</taxon>
        <taxon>Pseudoscourfieldiophyceae</taxon>
        <taxon>Pseudoscourfieldiales</taxon>
        <taxon>Pycnococcaceae</taxon>
        <taxon>Pycnococcus</taxon>
    </lineage>
</organism>
<proteinExistence type="inferred from homology"/>
<dbReference type="InterPro" id="IPR006027">
    <property type="entry name" value="NusB_RsmB_TIM44"/>
</dbReference>
<evidence type="ECO:0000313" key="9">
    <source>
        <dbReference type="Proteomes" id="UP000660262"/>
    </source>
</evidence>
<dbReference type="Gene3D" id="1.10.940.10">
    <property type="entry name" value="NusB-like"/>
    <property type="match status" value="1"/>
</dbReference>
<keyword evidence="2 6" id="KW-0489">Methyltransferase</keyword>
<reference evidence="8" key="1">
    <citation type="submission" date="2020-10" db="EMBL/GenBank/DDBJ databases">
        <title>Unveiling of a novel bifunctional photoreceptor, Dualchrome1, isolated from a cosmopolitan green alga.</title>
        <authorList>
            <person name="Suzuki S."/>
            <person name="Kawachi M."/>
        </authorList>
    </citation>
    <scope>NUCLEOTIDE SEQUENCE</scope>
    <source>
        <strain evidence="8">NIES 2893</strain>
    </source>
</reference>
<accession>A0A830H4Y8</accession>
<feature type="binding site" evidence="6">
    <location>
        <position position="274"/>
    </location>
    <ligand>
        <name>S-adenosyl-L-methionine</name>
        <dbReference type="ChEBI" id="CHEBI:59789"/>
    </ligand>
</feature>
<evidence type="ECO:0000256" key="3">
    <source>
        <dbReference type="ARBA" id="ARBA00022679"/>
    </source>
</evidence>
<evidence type="ECO:0000256" key="5">
    <source>
        <dbReference type="ARBA" id="ARBA00022884"/>
    </source>
</evidence>
<feature type="binding site" evidence="6">
    <location>
        <position position="240"/>
    </location>
    <ligand>
        <name>S-adenosyl-L-methionine</name>
        <dbReference type="ChEBI" id="CHEBI:59789"/>
    </ligand>
</feature>
<evidence type="ECO:0000259" key="7">
    <source>
        <dbReference type="PROSITE" id="PS51686"/>
    </source>
</evidence>
<dbReference type="CDD" id="cd02440">
    <property type="entry name" value="AdoMet_MTases"/>
    <property type="match status" value="1"/>
</dbReference>
<evidence type="ECO:0000256" key="1">
    <source>
        <dbReference type="ARBA" id="ARBA00007494"/>
    </source>
</evidence>
<protein>
    <recommendedName>
        <fullName evidence="7">SAM-dependent MTase RsmB/NOP-type domain-containing protein</fullName>
    </recommendedName>
</protein>
<feature type="binding site" evidence="6">
    <location>
        <begin position="216"/>
        <end position="222"/>
    </location>
    <ligand>
        <name>S-adenosyl-L-methionine</name>
        <dbReference type="ChEBI" id="CHEBI:59789"/>
    </ligand>
</feature>
<feature type="active site" description="Nucleophile" evidence="6">
    <location>
        <position position="346"/>
    </location>
</feature>
<dbReference type="InterPro" id="IPR029063">
    <property type="entry name" value="SAM-dependent_MTases_sf"/>
</dbReference>
<evidence type="ECO:0000256" key="4">
    <source>
        <dbReference type="ARBA" id="ARBA00022691"/>
    </source>
</evidence>